<dbReference type="AlphaFoldDB" id="A0A1A2YXS6"/>
<dbReference type="EMBL" id="LZKJ01000171">
    <property type="protein sequence ID" value="OBI41721.1"/>
    <property type="molecule type" value="Genomic_DNA"/>
</dbReference>
<proteinExistence type="predicted"/>
<evidence type="ECO:0000313" key="2">
    <source>
        <dbReference type="Proteomes" id="UP000093592"/>
    </source>
</evidence>
<protein>
    <submittedName>
        <fullName evidence="1">Uncharacterized protein</fullName>
    </submittedName>
</protein>
<gene>
    <name evidence="1" type="ORF">A5707_06945</name>
</gene>
<sequence length="287" mass="32739">MIHRYCVTHEKPLLPDSWYDTCIALGDFEPDSAFHVRQLDQFWHEARPIAYGAAGSHVLPIAIERSSDDAELTEMCAYRKRILPSPEGIESRIYPTMRELSLNDFGRKADLAVFTPTAGHDFLVAQPMRLRKPVVDHYAAIHHRRDIVDYASLAVETGVLDADSASDFLAARYFIPGGVELGIFPTEWLVQVLSGIEIVGREFLNRHGDRLRKYNTFQIRAVGFLTERLGSYFLVRHLTRKYLNNIPAEIFGYMTVIVEDNGNYSAGLADRPKSRSKWRKTKPKRAE</sequence>
<comment type="caution">
    <text evidence="1">The sequence shown here is derived from an EMBL/GenBank/DDBJ whole genome shotgun (WGS) entry which is preliminary data.</text>
</comment>
<dbReference type="Proteomes" id="UP000093592">
    <property type="component" value="Unassembled WGS sequence"/>
</dbReference>
<accession>A0A1A2YXS6</accession>
<reference evidence="2" key="1">
    <citation type="submission" date="2016-06" db="EMBL/GenBank/DDBJ databases">
        <authorList>
            <person name="Sutton G."/>
            <person name="Brinkac L."/>
            <person name="Sanka R."/>
            <person name="Adams M."/>
            <person name="Lau E."/>
            <person name="Sam S."/>
            <person name="Sreng N."/>
            <person name="Him V."/>
            <person name="Kerleguer A."/>
            <person name="Cheng S."/>
        </authorList>
    </citation>
    <scope>NUCLEOTIDE SEQUENCE [LARGE SCALE GENOMIC DNA]</scope>
    <source>
        <strain evidence="2">E861</strain>
    </source>
</reference>
<name>A0A1A2YXS6_9MYCO</name>
<organism evidence="1 2">
    <name type="scientific">Mycobacterium kyorinense</name>
    <dbReference type="NCBI Taxonomy" id="487514"/>
    <lineage>
        <taxon>Bacteria</taxon>
        <taxon>Bacillati</taxon>
        <taxon>Actinomycetota</taxon>
        <taxon>Actinomycetes</taxon>
        <taxon>Mycobacteriales</taxon>
        <taxon>Mycobacteriaceae</taxon>
        <taxon>Mycobacterium</taxon>
    </lineage>
</organism>
<evidence type="ECO:0000313" key="1">
    <source>
        <dbReference type="EMBL" id="OBI41721.1"/>
    </source>
</evidence>